<dbReference type="Gene3D" id="3.90.1170.30">
    <property type="entry name" value="Pyrimidine nucleoside phosphorylase-like, C-terminal domain"/>
    <property type="match status" value="1"/>
</dbReference>
<dbReference type="InterPro" id="IPR013102">
    <property type="entry name" value="PYNP_C"/>
</dbReference>
<dbReference type="Gene3D" id="1.20.970.50">
    <property type="match status" value="1"/>
</dbReference>
<dbReference type="PANTHER" id="PTHR10515:SF0">
    <property type="entry name" value="THYMIDINE PHOSPHORYLASE"/>
    <property type="match status" value="1"/>
</dbReference>
<dbReference type="InterPro" id="IPR035902">
    <property type="entry name" value="Nuc_phospho_transferase"/>
</dbReference>
<organism evidence="5 6">
    <name type="scientific">Haloarchaeobius litoreus</name>
    <dbReference type="NCBI Taxonomy" id="755306"/>
    <lineage>
        <taxon>Archaea</taxon>
        <taxon>Methanobacteriati</taxon>
        <taxon>Methanobacteriota</taxon>
        <taxon>Stenosarchaea group</taxon>
        <taxon>Halobacteria</taxon>
        <taxon>Halobacteriales</taxon>
        <taxon>Halorubellaceae</taxon>
        <taxon>Haloarchaeobius</taxon>
    </lineage>
</organism>
<dbReference type="SUPFAM" id="SSF47648">
    <property type="entry name" value="Nucleoside phosphorylase/phosphoribosyltransferase N-terminal domain"/>
    <property type="match status" value="1"/>
</dbReference>
<accession>A0ABD6DR46</accession>
<dbReference type="InterPro" id="IPR000053">
    <property type="entry name" value="Thymidine/pyrmidine_PPase"/>
</dbReference>
<keyword evidence="2 5" id="KW-0808">Transferase</keyword>
<keyword evidence="1 5" id="KW-0328">Glycosyltransferase</keyword>
<dbReference type="SUPFAM" id="SSF54680">
    <property type="entry name" value="Pyrimidine nucleoside phosphorylase C-terminal domain"/>
    <property type="match status" value="1"/>
</dbReference>
<evidence type="ECO:0000313" key="6">
    <source>
        <dbReference type="Proteomes" id="UP001597034"/>
    </source>
</evidence>
<dbReference type="AlphaFoldDB" id="A0ABD6DR46"/>
<dbReference type="InterPro" id="IPR036566">
    <property type="entry name" value="PYNP-like_C_sf"/>
</dbReference>
<dbReference type="NCBIfam" id="TIGR03327">
    <property type="entry name" value="AMP_phos"/>
    <property type="match status" value="1"/>
</dbReference>
<evidence type="ECO:0000259" key="4">
    <source>
        <dbReference type="SMART" id="SM00941"/>
    </source>
</evidence>
<reference evidence="5 6" key="1">
    <citation type="journal article" date="2019" name="Int. J. Syst. Evol. Microbiol.">
        <title>The Global Catalogue of Microorganisms (GCM) 10K type strain sequencing project: providing services to taxonomists for standard genome sequencing and annotation.</title>
        <authorList>
            <consortium name="The Broad Institute Genomics Platform"/>
            <consortium name="The Broad Institute Genome Sequencing Center for Infectious Disease"/>
            <person name="Wu L."/>
            <person name="Ma J."/>
        </authorList>
    </citation>
    <scope>NUCLEOTIDE SEQUENCE [LARGE SCALE GENOMIC DNA]</scope>
    <source>
        <strain evidence="5 6">CGMCC 1.10390</strain>
    </source>
</reference>
<dbReference type="InterPro" id="IPR013466">
    <property type="entry name" value="Thymidine/AMP_Pase"/>
</dbReference>
<dbReference type="Gene3D" id="2.40.40.20">
    <property type="match status" value="1"/>
</dbReference>
<protein>
    <recommendedName>
        <fullName evidence="3">AMP phosphorylase</fullName>
        <ecNumber evidence="3">2.4.2.57</ecNumber>
    </recommendedName>
</protein>
<dbReference type="Proteomes" id="UP001597034">
    <property type="component" value="Unassembled WGS sequence"/>
</dbReference>
<evidence type="ECO:0000256" key="3">
    <source>
        <dbReference type="NCBIfam" id="TIGR03327"/>
    </source>
</evidence>
<dbReference type="NCBIfam" id="TIGR02645">
    <property type="entry name" value="ARCH_P_rylase"/>
    <property type="match status" value="1"/>
</dbReference>
<evidence type="ECO:0000256" key="2">
    <source>
        <dbReference type="ARBA" id="ARBA00022679"/>
    </source>
</evidence>
<dbReference type="Gene3D" id="3.40.1030.10">
    <property type="entry name" value="Nucleoside phosphorylase/phosphoribosyltransferase catalytic domain"/>
    <property type="match status" value="1"/>
</dbReference>
<dbReference type="EMBL" id="JBHUDO010000004">
    <property type="protein sequence ID" value="MFD1647588.1"/>
    <property type="molecule type" value="Genomic_DNA"/>
</dbReference>
<dbReference type="InterPro" id="IPR036320">
    <property type="entry name" value="Glycosyl_Trfase_fam3_N_dom_sf"/>
</dbReference>
<sequence>MDLTAREIDIATPTPTVILHTADAEELGAHSLDRIRIKRDGRTYTGIVETTTELVEQGGLAVTSRLGHVTGPVTVSLAPKPRSVAHIRAKLEDHELERGDIQEIVHDIDRYRLNDVELGAYVSAIQANGLSHEETRHLTEAMTAAGQRIEWSQDVIADKHSIGGVAGNRVTPIIVPIVAAAGVTIPKTSSRAITSPAGTADTMAVFCEVAFTTEEMRDIVEETNGCVVWGGSVDLSPVDDKIIRAENPLSVDPPGQIIASVLSKKKSAGSNHVIIDIPYGENAKVTSLVAARELAEDFRLVAEHLDLEIACTITRGGQPIGEGIGPVLEARDVLAVLDGGGPLELRLKSIRLADILFDLCDVDADAAELLDSGAALSKFREIVAAQGGDPDVERDDLRPGGHRHVVTAGRDGVVMTVQNRYISEVARRAGAPRDPGAGIRLHCREDDDVAADDELFTIYAEKRSKLTEAVDYHDEVEAVRIGDPDEALIERR</sequence>
<dbReference type="SMART" id="SM00941">
    <property type="entry name" value="PYNP_C"/>
    <property type="match status" value="1"/>
</dbReference>
<dbReference type="EC" id="2.4.2.57" evidence="3"/>
<gene>
    <name evidence="5" type="ORF">ACFSBL_18000</name>
</gene>
<dbReference type="PANTHER" id="PTHR10515">
    <property type="entry name" value="THYMIDINE PHOSPHORYLASE"/>
    <property type="match status" value="1"/>
</dbReference>
<dbReference type="InterPro" id="IPR017459">
    <property type="entry name" value="Glycosyl_Trfase_fam3_N_dom"/>
</dbReference>
<dbReference type="SUPFAM" id="SSF52418">
    <property type="entry name" value="Nucleoside phosphorylase/phosphoribosyltransferase catalytic domain"/>
    <property type="match status" value="1"/>
</dbReference>
<dbReference type="InterPro" id="IPR000312">
    <property type="entry name" value="Glycosyl_Trfase_fam3"/>
</dbReference>
<feature type="domain" description="Pyrimidine nucleoside phosphorylase C-terminal" evidence="4">
    <location>
        <begin position="413"/>
        <end position="480"/>
    </location>
</feature>
<dbReference type="Pfam" id="PF02885">
    <property type="entry name" value="Glycos_trans_3N"/>
    <property type="match status" value="1"/>
</dbReference>
<dbReference type="Pfam" id="PF00591">
    <property type="entry name" value="Glycos_transf_3"/>
    <property type="match status" value="1"/>
</dbReference>
<dbReference type="RefSeq" id="WP_256401930.1">
    <property type="nucleotide sequence ID" value="NZ_JANHJR010000004.1"/>
</dbReference>
<dbReference type="InterPro" id="IPR017713">
    <property type="entry name" value="AMP_phosphorylase"/>
</dbReference>
<comment type="caution">
    <text evidence="5">The sequence shown here is derived from an EMBL/GenBank/DDBJ whole genome shotgun (WGS) entry which is preliminary data.</text>
</comment>
<name>A0ABD6DR46_9EURY</name>
<keyword evidence="6" id="KW-1185">Reference proteome</keyword>
<evidence type="ECO:0000256" key="1">
    <source>
        <dbReference type="ARBA" id="ARBA00022676"/>
    </source>
</evidence>
<dbReference type="GO" id="GO:0016763">
    <property type="term" value="F:pentosyltransferase activity"/>
    <property type="evidence" value="ECO:0007669"/>
    <property type="project" value="UniProtKB-ARBA"/>
</dbReference>
<evidence type="ECO:0000313" key="5">
    <source>
        <dbReference type="EMBL" id="MFD1647588.1"/>
    </source>
</evidence>
<proteinExistence type="predicted"/>
<dbReference type="NCBIfam" id="NF003338">
    <property type="entry name" value="PRK04350.1"/>
    <property type="match status" value="1"/>
</dbReference>
<dbReference type="Pfam" id="PF07831">
    <property type="entry name" value="PYNP_C"/>
    <property type="match status" value="1"/>
</dbReference>